<feature type="region of interest" description="Disordered" evidence="6">
    <location>
        <begin position="174"/>
        <end position="269"/>
    </location>
</feature>
<evidence type="ECO:0000256" key="2">
    <source>
        <dbReference type="ARBA" id="ARBA00022454"/>
    </source>
</evidence>
<dbReference type="Pfam" id="PF00856">
    <property type="entry name" value="SET"/>
    <property type="match status" value="1"/>
</dbReference>
<comment type="subcellular location">
    <subcellularLocation>
        <location evidence="1">Chromosome</location>
    </subcellularLocation>
</comment>
<keyword evidence="4" id="KW-0808">Transferase</keyword>
<dbReference type="PANTHER" id="PTHR22884">
    <property type="entry name" value="SET DOMAIN PROTEINS"/>
    <property type="match status" value="1"/>
</dbReference>
<evidence type="ECO:0000259" key="8">
    <source>
        <dbReference type="PROSITE" id="PS50868"/>
    </source>
</evidence>
<accession>A0A8H9M1P3</accession>
<organism evidence="9 10">
    <name type="scientific">Alcaligenes pakistanensis</name>
    <dbReference type="NCBI Taxonomy" id="1482717"/>
    <lineage>
        <taxon>Bacteria</taxon>
        <taxon>Pseudomonadati</taxon>
        <taxon>Pseudomonadota</taxon>
        <taxon>Betaproteobacteria</taxon>
        <taxon>Burkholderiales</taxon>
        <taxon>Alcaligenaceae</taxon>
        <taxon>Alcaligenes</taxon>
    </lineage>
</organism>
<evidence type="ECO:0000313" key="9">
    <source>
        <dbReference type="EMBL" id="GHC57188.1"/>
    </source>
</evidence>
<dbReference type="AlphaFoldDB" id="A0A8H9M1P3"/>
<feature type="domain" description="SET" evidence="7">
    <location>
        <begin position="7"/>
        <end position="121"/>
    </location>
</feature>
<sequence length="269" mass="30216">MVTQRQPWHVVKPSKLHGNGVFALRDIPEGTRILQYAGKRLTPEQADALFPVNPDEPFHTFFFALSNGKIVDGGQGGNDSRWINHSCAPNCEGHENADGSRVFIVAMRHIAAGEELLYDYSLVIDDEITDELKQSYRCLCGAPQCRGTMIALPPDRSQAVADEMREVAAELDAEMEQARKAPVSSKRKAAANPKTAESKKTEKDESDQDSKSENDQEPLTEKGKKNKKDKKKEKSKEKKKEKQHDKNKDKKASKKDKEGKKEKKGRKKE</sequence>
<dbReference type="InterPro" id="IPR001214">
    <property type="entry name" value="SET_dom"/>
</dbReference>
<evidence type="ECO:0000256" key="3">
    <source>
        <dbReference type="ARBA" id="ARBA00022603"/>
    </source>
</evidence>
<comment type="caution">
    <text evidence="9">The sequence shown here is derived from an EMBL/GenBank/DDBJ whole genome shotgun (WGS) entry which is preliminary data.</text>
</comment>
<feature type="compositionally biased region" description="Basic and acidic residues" evidence="6">
    <location>
        <begin position="232"/>
        <end position="261"/>
    </location>
</feature>
<feature type="domain" description="Post-SET" evidence="8">
    <location>
        <begin position="134"/>
        <end position="150"/>
    </location>
</feature>
<dbReference type="InterPro" id="IPR003616">
    <property type="entry name" value="Post-SET_dom"/>
</dbReference>
<dbReference type="InterPro" id="IPR046341">
    <property type="entry name" value="SET_dom_sf"/>
</dbReference>
<keyword evidence="3" id="KW-0489">Methyltransferase</keyword>
<keyword evidence="5" id="KW-0949">S-adenosyl-L-methionine</keyword>
<evidence type="ECO:0000256" key="5">
    <source>
        <dbReference type="ARBA" id="ARBA00022691"/>
    </source>
</evidence>
<dbReference type="PROSITE" id="PS50280">
    <property type="entry name" value="SET"/>
    <property type="match status" value="1"/>
</dbReference>
<dbReference type="SMART" id="SM00317">
    <property type="entry name" value="SET"/>
    <property type="match status" value="1"/>
</dbReference>
<evidence type="ECO:0000313" key="10">
    <source>
        <dbReference type="Proteomes" id="UP000608923"/>
    </source>
</evidence>
<keyword evidence="2" id="KW-0158">Chromosome</keyword>
<protein>
    <recommendedName>
        <fullName evidence="11">SET domain-containing protein-lysine N-methyltransferase</fullName>
    </recommendedName>
</protein>
<evidence type="ECO:0000256" key="1">
    <source>
        <dbReference type="ARBA" id="ARBA00004286"/>
    </source>
</evidence>
<name>A0A8H9M1P3_9BURK</name>
<dbReference type="Gene3D" id="2.170.270.10">
    <property type="entry name" value="SET domain"/>
    <property type="match status" value="1"/>
</dbReference>
<dbReference type="GO" id="GO:0032259">
    <property type="term" value="P:methylation"/>
    <property type="evidence" value="ECO:0007669"/>
    <property type="project" value="UniProtKB-KW"/>
</dbReference>
<gene>
    <name evidence="9" type="ORF">GCM10010096_32840</name>
</gene>
<dbReference type="PROSITE" id="PS50868">
    <property type="entry name" value="POST_SET"/>
    <property type="match status" value="1"/>
</dbReference>
<dbReference type="GO" id="GO:0008168">
    <property type="term" value="F:methyltransferase activity"/>
    <property type="evidence" value="ECO:0007669"/>
    <property type="project" value="UniProtKB-KW"/>
</dbReference>
<evidence type="ECO:0000259" key="7">
    <source>
        <dbReference type="PROSITE" id="PS50280"/>
    </source>
</evidence>
<proteinExistence type="predicted"/>
<evidence type="ECO:0000256" key="6">
    <source>
        <dbReference type="SAM" id="MobiDB-lite"/>
    </source>
</evidence>
<evidence type="ECO:0000256" key="4">
    <source>
        <dbReference type="ARBA" id="ARBA00022679"/>
    </source>
</evidence>
<reference evidence="10" key="1">
    <citation type="journal article" date="2019" name="Int. J. Syst. Evol. Microbiol.">
        <title>The Global Catalogue of Microorganisms (GCM) 10K type strain sequencing project: providing services to taxonomists for standard genome sequencing and annotation.</title>
        <authorList>
            <consortium name="The Broad Institute Genomics Platform"/>
            <consortium name="The Broad Institute Genome Sequencing Center for Infectious Disease"/>
            <person name="Wu L."/>
            <person name="Ma J."/>
        </authorList>
    </citation>
    <scope>NUCLEOTIDE SEQUENCE [LARGE SCALE GENOMIC DNA]</scope>
    <source>
        <strain evidence="10">KCTC 42083</strain>
    </source>
</reference>
<dbReference type="RefSeq" id="WP_189393742.1">
    <property type="nucleotide sequence ID" value="NZ_BMZN01000005.1"/>
</dbReference>
<keyword evidence="10" id="KW-1185">Reference proteome</keyword>
<dbReference type="Proteomes" id="UP000608923">
    <property type="component" value="Unassembled WGS sequence"/>
</dbReference>
<dbReference type="EMBL" id="BMZN01000005">
    <property type="protein sequence ID" value="GHC57188.1"/>
    <property type="molecule type" value="Genomic_DNA"/>
</dbReference>
<evidence type="ECO:0008006" key="11">
    <source>
        <dbReference type="Google" id="ProtNLM"/>
    </source>
</evidence>
<feature type="compositionally biased region" description="Basic and acidic residues" evidence="6">
    <location>
        <begin position="196"/>
        <end position="223"/>
    </location>
</feature>
<dbReference type="GO" id="GO:0005694">
    <property type="term" value="C:chromosome"/>
    <property type="evidence" value="ECO:0007669"/>
    <property type="project" value="UniProtKB-SubCell"/>
</dbReference>
<dbReference type="InterPro" id="IPR050777">
    <property type="entry name" value="SET2_Histone-Lys_MeTrsfase"/>
</dbReference>
<dbReference type="SUPFAM" id="SSF82199">
    <property type="entry name" value="SET domain"/>
    <property type="match status" value="1"/>
</dbReference>